<dbReference type="InterPro" id="IPR011989">
    <property type="entry name" value="ARM-like"/>
</dbReference>
<dbReference type="GO" id="GO:0006895">
    <property type="term" value="P:Golgi to endosome transport"/>
    <property type="evidence" value="ECO:0007669"/>
    <property type="project" value="InterPro"/>
</dbReference>
<evidence type="ECO:0000256" key="3">
    <source>
        <dbReference type="ARBA" id="ARBA00022927"/>
    </source>
</evidence>
<keyword evidence="14" id="KW-1185">Reference proteome</keyword>
<dbReference type="GO" id="GO:0015031">
    <property type="term" value="P:protein transport"/>
    <property type="evidence" value="ECO:0007669"/>
    <property type="project" value="UniProtKB-KW"/>
</dbReference>
<reference evidence="12 14" key="2">
    <citation type="submission" date="2023-09" db="EMBL/GenBank/DDBJ databases">
        <title>Complete-Gapless Cercospora beticola genome.</title>
        <authorList>
            <person name="Wyatt N.A."/>
            <person name="Spanner R.E."/>
            <person name="Bolton M.D."/>
        </authorList>
    </citation>
    <scope>NUCLEOTIDE SEQUENCE [LARGE SCALE GENOMIC DNA]</scope>
    <source>
        <strain evidence="12">Cb09-40</strain>
    </source>
</reference>
<evidence type="ECO:0000256" key="2">
    <source>
        <dbReference type="ARBA" id="ARBA00022448"/>
    </source>
</evidence>
<evidence type="ECO:0000259" key="8">
    <source>
        <dbReference type="Pfam" id="PF04118"/>
    </source>
</evidence>
<feature type="region of interest" description="Disordered" evidence="7">
    <location>
        <begin position="1003"/>
        <end position="1043"/>
    </location>
</feature>
<feature type="domain" description="DOP1-like middle TPR" evidence="9">
    <location>
        <begin position="388"/>
        <end position="587"/>
    </location>
</feature>
<evidence type="ECO:0000256" key="4">
    <source>
        <dbReference type="ARBA" id="ARBA00023034"/>
    </source>
</evidence>
<dbReference type="EMBL" id="CP134185">
    <property type="protein sequence ID" value="WPA98151.1"/>
    <property type="molecule type" value="Genomic_DNA"/>
</dbReference>
<feature type="region of interest" description="Disordered" evidence="7">
    <location>
        <begin position="361"/>
        <end position="380"/>
    </location>
</feature>
<keyword evidence="2" id="KW-0813">Transport</keyword>
<comment type="similarity">
    <text evidence="6">Belongs to the DOP1 family.</text>
</comment>
<reference evidence="11 13" key="1">
    <citation type="submission" date="2015-10" db="EMBL/GenBank/DDBJ databases">
        <title>The cercosporin biosynthetic gene cluster was horizontally transferred to several fungal lineages and shown to be expanded in Cercospora beticola based on microsynteny with recipient genomes.</title>
        <authorList>
            <person name="De Jonge R."/>
            <person name="Ebert M.K."/>
            <person name="Suttle J.C."/>
            <person name="Jurick Ii W.M."/>
            <person name="Secor G.A."/>
            <person name="Thomma B.P."/>
            <person name="Van De Peer Y."/>
            <person name="Bolton M.D."/>
        </authorList>
    </citation>
    <scope>NUCLEOTIDE SEQUENCE [LARGE SCALE GENOMIC DNA]</scope>
    <source>
        <strain evidence="11 13">09-40</strain>
    </source>
</reference>
<keyword evidence="5" id="KW-0472">Membrane</keyword>
<feature type="compositionally biased region" description="Polar residues" evidence="7">
    <location>
        <begin position="1008"/>
        <end position="1018"/>
    </location>
</feature>
<evidence type="ECO:0000259" key="10">
    <source>
        <dbReference type="Pfam" id="PF24598"/>
    </source>
</evidence>
<feature type="compositionally biased region" description="Gly residues" evidence="7">
    <location>
        <begin position="1"/>
        <end position="11"/>
    </location>
</feature>
<feature type="domain" description="DOP1-like C-terminal" evidence="10">
    <location>
        <begin position="1323"/>
        <end position="1793"/>
    </location>
</feature>
<evidence type="ECO:0000313" key="11">
    <source>
        <dbReference type="EMBL" id="PIA97784.1"/>
    </source>
</evidence>
<dbReference type="GO" id="GO:0005768">
    <property type="term" value="C:endosome"/>
    <property type="evidence" value="ECO:0007669"/>
    <property type="project" value="TreeGrafter"/>
</dbReference>
<dbReference type="SUPFAM" id="SSF48371">
    <property type="entry name" value="ARM repeat"/>
    <property type="match status" value="2"/>
</dbReference>
<feature type="domain" description="DOP1 N-terminal" evidence="8">
    <location>
        <begin position="40"/>
        <end position="359"/>
    </location>
</feature>
<evidence type="ECO:0000313" key="14">
    <source>
        <dbReference type="Proteomes" id="UP001302367"/>
    </source>
</evidence>
<evidence type="ECO:0000313" key="12">
    <source>
        <dbReference type="EMBL" id="WPA98151.1"/>
    </source>
</evidence>
<dbReference type="GO" id="GO:0000139">
    <property type="term" value="C:Golgi membrane"/>
    <property type="evidence" value="ECO:0007669"/>
    <property type="project" value="UniProtKB-SubCell"/>
</dbReference>
<comment type="subcellular location">
    <subcellularLocation>
        <location evidence="1">Golgi apparatus membrane</location>
        <topology evidence="1">Peripheral membrane protein</topology>
    </subcellularLocation>
</comment>
<dbReference type="Proteomes" id="UP000230605">
    <property type="component" value="Chromosome 2"/>
</dbReference>
<dbReference type="OrthoDB" id="297643at2759"/>
<evidence type="ECO:0000256" key="5">
    <source>
        <dbReference type="ARBA" id="ARBA00023136"/>
    </source>
</evidence>
<dbReference type="PANTHER" id="PTHR14042:SF24">
    <property type="entry name" value="PROTEIN DOPEY-1 HOMOLOG"/>
    <property type="match status" value="1"/>
</dbReference>
<feature type="region of interest" description="Disordered" evidence="7">
    <location>
        <begin position="1"/>
        <end position="30"/>
    </location>
</feature>
<gene>
    <name evidence="11" type="ORF">CB0940_05588</name>
    <name evidence="12" type="ORF">RHO25_002762</name>
</gene>
<evidence type="ECO:0000256" key="7">
    <source>
        <dbReference type="SAM" id="MobiDB-lite"/>
    </source>
</evidence>
<accession>A0A2G5HZ15</accession>
<keyword evidence="3" id="KW-0653">Protein transport</keyword>
<dbReference type="InterPro" id="IPR056458">
    <property type="entry name" value="TPR_DOP1_M"/>
</dbReference>
<keyword evidence="4" id="KW-0333">Golgi apparatus</keyword>
<dbReference type="GO" id="GO:0005829">
    <property type="term" value="C:cytosol"/>
    <property type="evidence" value="ECO:0007669"/>
    <property type="project" value="GOC"/>
</dbReference>
<dbReference type="InterPro" id="IPR007249">
    <property type="entry name" value="DOP1_N"/>
</dbReference>
<dbReference type="EMBL" id="LKMD01000102">
    <property type="protein sequence ID" value="PIA97784.1"/>
    <property type="molecule type" value="Genomic_DNA"/>
</dbReference>
<evidence type="ECO:0000259" key="9">
    <source>
        <dbReference type="Pfam" id="PF24597"/>
    </source>
</evidence>
<name>A0A2G5HZ15_CERBT</name>
<dbReference type="Gene3D" id="1.25.10.10">
    <property type="entry name" value="Leucine-rich Repeat Variant"/>
    <property type="match status" value="1"/>
</dbReference>
<dbReference type="InterPro" id="IPR016024">
    <property type="entry name" value="ARM-type_fold"/>
</dbReference>
<dbReference type="Proteomes" id="UP001302367">
    <property type="component" value="Chromosome 2"/>
</dbReference>
<dbReference type="GO" id="GO:0005802">
    <property type="term" value="C:trans-Golgi network"/>
    <property type="evidence" value="ECO:0007669"/>
    <property type="project" value="TreeGrafter"/>
</dbReference>
<dbReference type="Pfam" id="PF24598">
    <property type="entry name" value="DOP1_C"/>
    <property type="match status" value="1"/>
</dbReference>
<dbReference type="Pfam" id="PF24597">
    <property type="entry name" value="TPR_DOP1_M"/>
    <property type="match status" value="1"/>
</dbReference>
<dbReference type="PANTHER" id="PTHR14042">
    <property type="entry name" value="DOPEY-RELATED"/>
    <property type="match status" value="1"/>
</dbReference>
<protein>
    <submittedName>
        <fullName evidence="11">Protein dopey</fullName>
    </submittedName>
</protein>
<organism evidence="11 13">
    <name type="scientific">Cercospora beticola</name>
    <name type="common">Sugarbeet leaf spot fungus</name>
    <dbReference type="NCBI Taxonomy" id="122368"/>
    <lineage>
        <taxon>Eukaryota</taxon>
        <taxon>Fungi</taxon>
        <taxon>Dikarya</taxon>
        <taxon>Ascomycota</taxon>
        <taxon>Pezizomycotina</taxon>
        <taxon>Dothideomycetes</taxon>
        <taxon>Dothideomycetidae</taxon>
        <taxon>Mycosphaerellales</taxon>
        <taxon>Mycosphaerellaceae</taxon>
        <taxon>Cercospora</taxon>
    </lineage>
</organism>
<dbReference type="InterPro" id="IPR056457">
    <property type="entry name" value="DOP1_C"/>
</dbReference>
<proteinExistence type="inferred from homology"/>
<dbReference type="InterPro" id="IPR040314">
    <property type="entry name" value="DOP1"/>
</dbReference>
<dbReference type="Pfam" id="PF04118">
    <property type="entry name" value="Dopey_N"/>
    <property type="match status" value="1"/>
</dbReference>
<feature type="compositionally biased region" description="Basic and acidic residues" evidence="7">
    <location>
        <begin position="361"/>
        <end position="378"/>
    </location>
</feature>
<sequence length="1818" mass="199665">MSLGGAGGGGRPISPASSGRASPVPRSTRRAVEGDLFKADKSLRRYAANIERALSTWEISPEEWADYIAFLARLLKAIQTHPKDVPILPHSAAIAARLAQCLNPALPSGVHQKALEVYAYIFSALGREYISGHLHELLPGLASVLSFASLSVRPALYEILEKYVVQLDPSELRPALKSLILALLPALEEGQGEDFERAFTILHSLEQSFSVDNEDTLSDGDSGGYFWQCLFLAIITSPARRQGALNYLLRSLPVFPGATNVPGNRSKPTRMPREAECIVSPEPGLLIRCFVSGLSDPQVLVQRGFLDLLVTNLPLSSTVLQERARKEDLDRLVTAVSQVSLRKDMSLNRRLWSWFLGPEPKDTTDGESSPKLERKNSDDPSSNFQLKYFLAYGRSSLERCVLKMLQTSATDAASRTRAYRICSSLMDRWEIGGHLVTRVFLPAMRSLHIYSKTAPSEQVAEVVRSASTFFDAVEASLIWGNIIEVLTVALDSGGSRTADLELVRWLVDTFNVRDEEMIAAHIPMTLLYLASRVTSDAITSSARTQIILIMSQLLVLVPARLLRPQSETVQSGDVADMTIQKSIVRFYQQEEQPDSKHLPFGLAHVVSLAGSRICSVVEKSLASGNGDIFLKSANLLLALLDKASSADVLRHSNIADALQASFAAPGAAPAHELPFAIVNHTVSLVAALATAKSSPYLDTAWVESLVPGLATHLWTYMSPEQPKYHVEAVRAFWQLEDLVAPSDAAQSSLKALIRFPPAGTDEAEVARRFGVLWTHSVSSSHDGTAVRRASTMPVLSGVKQAAAAKEVLEQPLMLALDALEDPALPVFEVVKRWLQRLHSLDQVYFTLFENLHGCVPIERPTVGASHRQIERQEQDRIRELEYFVSHFQNMLNHGNEWTWQCLSKIKVASFSKPEEIDGFTALAELCSQMLCSEKHGSLTLNKRLLSVLGMMLQSPAAAALQPLDIDTRLLDILTMCISGDMHSLQGSLLKLLKPALKLRLIRPAAEGDSSQPRPSVSTAAKRPSMIPPSRSQTAVNGTSTSAAISPPPSLFNCIRAGISNARSRYHLDLWLEFLADILPNFEDAIFTNLLPLVETFCKELTAAHDQLASISRETHSTSAIAPEIAIISLLDGLEMILDRAYECLINDTSTEQTPKEAEPRSNFFSSVATGVFKSEGPPSRTATANSRLTVILVLHDAIRVALKMWLWASNVTSPAEHDTISAGTTAYNAFKVRNKCRHLLEQIFAVEPLESLEVIALHWCQATSSTEATSTPSLLQVMQVTKPKNVVPAVLDALCTRTNPSTIPASRQSSLTIDLLPAEVATFLSAYLDSTEDDAMDEVWPNCIAFLRDVLANPLPYRQVLSHLLSIILLLAEKLGNTNFGEQRKMRKDLGDTFQRLLTAAFTTLPSGYVAESASESMHEDDTSSRQAKNETSMTLLPVLNRVTAKIDLILDTPEKIATAINNITQSLVAPALRARTFPRNVSIDMLQLVVQIARKAPTAKPWRKEVGDALNEPKLLASSPELMMNGWFPAFHQLSLQDKERMPDLLLRLAPPSSAGIMFGVGANAARLEADRKTQYNLRRISMLFLASPEDSYVPHLRTIEEKMSELFDASPSSSPSAAIKAELFMLCRVLALSMSAAHLSPFWPIINDKLQTVLSSLMPDSTEADEFNNFTLLQACKLLDLLVTLSPDEFQLHEWLYITDTIDAVYQPIKWTPTALSDQIADALSSANVDDGMPGTANVSAPAGKRTPLLGRDLGVDREDVKAMAKEDFARAVLRPFLNQLSIHAYEGVYSMDTPDVAALRQDVLSDLLDQSSIVE</sequence>
<evidence type="ECO:0000256" key="1">
    <source>
        <dbReference type="ARBA" id="ARBA00004395"/>
    </source>
</evidence>
<evidence type="ECO:0000256" key="6">
    <source>
        <dbReference type="ARBA" id="ARBA00046326"/>
    </source>
</evidence>
<evidence type="ECO:0000313" key="13">
    <source>
        <dbReference type="Proteomes" id="UP000230605"/>
    </source>
</evidence>